<accession>A0A5U3IK90</accession>
<feature type="compositionally biased region" description="Polar residues" evidence="1">
    <location>
        <begin position="77"/>
        <end position="87"/>
    </location>
</feature>
<feature type="region of interest" description="Disordered" evidence="1">
    <location>
        <begin position="73"/>
        <end position="102"/>
    </location>
</feature>
<evidence type="ECO:0000256" key="1">
    <source>
        <dbReference type="SAM" id="MobiDB-lite"/>
    </source>
</evidence>
<name>A0A5U3IK90_SALER</name>
<reference evidence="2" key="1">
    <citation type="submission" date="2018-07" db="EMBL/GenBank/DDBJ databases">
        <authorList>
            <consortium name="GenomeTrakr network: Whole genome sequencing for foodborne pathogen traceback"/>
        </authorList>
    </citation>
    <scope>NUCLEOTIDE SEQUENCE [LARGE SCALE GENOMIC DNA]</scope>
    <source>
        <strain evidence="2">FDA00008842</strain>
    </source>
</reference>
<sequence>MTDKKWYSVEDIELAKSALSEMPDLTATRLTKSAVLEQLKEQIVELSLKKGYSVEDIRSALDSAGIKASAKSVRDVLNSTKKSPSRTSRARKTVKETTEKSA</sequence>
<evidence type="ECO:0000313" key="2">
    <source>
        <dbReference type="EMBL" id="EBP4586266.1"/>
    </source>
</evidence>
<protein>
    <submittedName>
        <fullName evidence="2">Molybdopterin-guanine dinucleotide biosynthesis protein MobC</fullName>
    </submittedName>
</protein>
<dbReference type="AlphaFoldDB" id="A0A5U3IK90"/>
<feature type="compositionally biased region" description="Basic and acidic residues" evidence="1">
    <location>
        <begin position="93"/>
        <end position="102"/>
    </location>
</feature>
<comment type="caution">
    <text evidence="2">The sequence shown here is derived from an EMBL/GenBank/DDBJ whole genome shotgun (WGS) entry which is preliminary data.</text>
</comment>
<dbReference type="EMBL" id="AAGLUV010000026">
    <property type="protein sequence ID" value="EBP4586266.1"/>
    <property type="molecule type" value="Genomic_DNA"/>
</dbReference>
<proteinExistence type="predicted"/>
<gene>
    <name evidence="2" type="ORF">VH79_24355</name>
</gene>
<organism evidence="2">
    <name type="scientific">Salmonella enterica</name>
    <name type="common">Salmonella choleraesuis</name>
    <dbReference type="NCBI Taxonomy" id="28901"/>
    <lineage>
        <taxon>Bacteria</taxon>
        <taxon>Pseudomonadati</taxon>
        <taxon>Pseudomonadota</taxon>
        <taxon>Gammaproteobacteria</taxon>
        <taxon>Enterobacterales</taxon>
        <taxon>Enterobacteriaceae</taxon>
        <taxon>Salmonella</taxon>
    </lineage>
</organism>
<dbReference type="Proteomes" id="UP000839610">
    <property type="component" value="Unassembled WGS sequence"/>
</dbReference>